<dbReference type="PROSITE" id="PS50885">
    <property type="entry name" value="HAMP"/>
    <property type="match status" value="1"/>
</dbReference>
<feature type="domain" description="Phytochrome chromophore attachment site" evidence="5">
    <location>
        <begin position="724"/>
        <end position="863"/>
    </location>
</feature>
<dbReference type="SUPFAM" id="SSF55781">
    <property type="entry name" value="GAF domain-like"/>
    <property type="match status" value="7"/>
</dbReference>
<evidence type="ECO:0000256" key="2">
    <source>
        <dbReference type="ARBA" id="ARBA00029447"/>
    </source>
</evidence>
<dbReference type="CDD" id="cd11386">
    <property type="entry name" value="MCP_signal"/>
    <property type="match status" value="1"/>
</dbReference>
<dbReference type="Pfam" id="PF00015">
    <property type="entry name" value="MCPsignal"/>
    <property type="match status" value="1"/>
</dbReference>
<dbReference type="InterPro" id="IPR016132">
    <property type="entry name" value="Phyto_chromo_attachment"/>
</dbReference>
<protein>
    <submittedName>
        <fullName evidence="8">GAF domain-containing protein</fullName>
    </submittedName>
</protein>
<evidence type="ECO:0000259" key="6">
    <source>
        <dbReference type="PROSITE" id="PS50111"/>
    </source>
</evidence>
<dbReference type="GO" id="GO:0016020">
    <property type="term" value="C:membrane"/>
    <property type="evidence" value="ECO:0007669"/>
    <property type="project" value="InterPro"/>
</dbReference>
<evidence type="ECO:0000256" key="3">
    <source>
        <dbReference type="PROSITE-ProRule" id="PRU00284"/>
    </source>
</evidence>
<dbReference type="InterPro" id="IPR029016">
    <property type="entry name" value="GAF-like_dom_sf"/>
</dbReference>
<feature type="domain" description="Phytochrome chromophore attachment site" evidence="5">
    <location>
        <begin position="161"/>
        <end position="297"/>
    </location>
</feature>
<feature type="domain" description="Phytochrome chromophore attachment site" evidence="5">
    <location>
        <begin position="333"/>
        <end position="498"/>
    </location>
</feature>
<feature type="domain" description="HAMP" evidence="7">
    <location>
        <begin position="1472"/>
        <end position="1519"/>
    </location>
</feature>
<dbReference type="PROSITE" id="PS50111">
    <property type="entry name" value="CHEMOTAXIS_TRANSDUC_2"/>
    <property type="match status" value="1"/>
</dbReference>
<comment type="similarity">
    <text evidence="2">Belongs to the methyl-accepting chemotaxis (MCP) protein family.</text>
</comment>
<feature type="coiled-coil region" evidence="4">
    <location>
        <begin position="1446"/>
        <end position="1480"/>
    </location>
</feature>
<feature type="domain" description="Methyl-accepting transducer" evidence="6">
    <location>
        <begin position="1524"/>
        <end position="1760"/>
    </location>
</feature>
<dbReference type="Pfam" id="PF01590">
    <property type="entry name" value="GAF"/>
    <property type="match status" value="7"/>
</dbReference>
<evidence type="ECO:0000259" key="5">
    <source>
        <dbReference type="PROSITE" id="PS50046"/>
    </source>
</evidence>
<feature type="domain" description="Phytochrome chromophore attachment site" evidence="5">
    <location>
        <begin position="906"/>
        <end position="1045"/>
    </location>
</feature>
<keyword evidence="4" id="KW-0175">Coiled coil</keyword>
<feature type="domain" description="Phytochrome chromophore attachment site" evidence="5">
    <location>
        <begin position="1295"/>
        <end position="1435"/>
    </location>
</feature>
<dbReference type="Proteomes" id="UP000176944">
    <property type="component" value="Chromosome"/>
</dbReference>
<proteinExistence type="inferred from homology"/>
<evidence type="ECO:0000259" key="7">
    <source>
        <dbReference type="PROSITE" id="PS50885"/>
    </source>
</evidence>
<feature type="coiled-coil region" evidence="4">
    <location>
        <begin position="1668"/>
        <end position="1702"/>
    </location>
</feature>
<sequence length="1797" mass="202137">MADTSSRGVLGRGVLRFFDLASSEIWQLIRAIMTSFDQPNQSHQTNYDWLASSSLTLPIEQSIGRVTTDSIANEVPSWSAIFPKPDVKKTETITMPQFEKFDQSEEILSSKSQLNQSSSNGNGKGTPTGLKFHLAVDIEQHCKGERQWLFNLATQMRKAETSDALLRTTVTEVSQRLRVDRALIFRFQSENRGTVLLESMVGGYTPSQGEYLPVIAFGAENRSAYEEQEVVALNDINDRAVSPFQLQLLERFQVKASLSLPILIDGQLWGLLVVQQCSGSREWQEADISLLYQVVTELRLSLQPVESFTRRREQVKQEKVLAQILATIPPSSDPNIALGNICHELRLFFKADRVVVYRFNRDWSGEFVAESVAEGWVRLLEDQKQNPNLTSPDLLSSTRCTVKQIGSVASPNTDTYLKQTQGGSYFKSQQVERVDDIYAAGFSQCYIETLEKYQTNAYIIAPIFDGEHLWGLFAVYQNSRPRRWLDSDVVLLSLLSDRLSSILKQLDIVAQLQEKSDQLDIAVKGEKIANRLLDKILKSSDINSVFQTATQEIRQQLKCDRVAVYRFNRDWSGEFVAEDVAHGWIPLVGPSIKKVWRDTYLEDTEGGRYRHNETLAVNDIYKVGYDQCHIDLLEQFQAKAYVIVPILQGETLWGLLAAYQNNRPRHWQKMEVGILAQMGRQFGVGLQQTEYLEQLRAKSSQLLKAADLEKSAVRVINKIRQSRKLETIFKTTTIEIRKLLMADRVGLFRFDPDSDFNDGKLVSEDVVSGYDAMLGKKIHDHCFSQKYSRHYVEGRVHAVADIYNGDLSDCYIELLAQFQVRANLVVPLRKGSELWGFLCIHQCSKPRQWQEYEIDFAKQIALHFEVALQQTEYLAQVEAKSTHVAKIAQMERAVVGIINKIRQSRNLDTIFKTTAIEIRKLLQVDRVGVFRFYPNSGFDDGELVSEDVASGYDAILGTKVTDHCFGEQYAPHYTEGRVQAVADVYNAGLSDCHIELLAQFQVRANLVVPLLQGPLLWGLLCIHQCSKPRQWQEYEIDFAKQIALHFGVALQQLSYLDQVEAKSHQLAQAAVRERVVASLSNHLSQSVDVYSVFQSITKELRQVLGADRVVIYRFNSDWSGEFVAESVAAGWISLITEQETDQRLKVDTTASERCTVTALSVNSRHHVDTCLQETQGGEFARGDRFKQVDDIYAMGFAPCYINTLEQYQAKAYLIMPIFQGEKLWGLLAAYHNTGPRQWQDTDVTLMLQISNSLGLALQRSHYLDQLRDQSTQLTKAAVIAQGVTKIVGKLFQSRDVNTIYRITTQEVRQLLKCDRVALYQFNRDWTGQFVAEAVATGWLPWVGADIQAFWPDTYLQDTQGGRYRNRESVAVDDIYTFGYSDGYLETLEQYEVKAYMLAPIFIEGSLWGLLGTYQNSGPRNWQEFELNALAQIGVQVGAALQQAEYLAQIQNQSQQLTNAAQREKADKEAVQREVMQLLSAVRPALEGDLTVRAPVTNNEVGTIADAYNNTLQSLRRIVTQVQQASRKVAQTSVERESNIALLTAQAQQQFMALGEVLEHIQTMVNSTEAVGESAQLVEVAVQTANQTLQAGDAAMNRTVDGILEIRETVAETSKRLKRLSESSQKVSRVVNLISNFTNQTQLLALNAAIEATRAGEYGRGFVVVADEVRSLARQSAEATTEIEQLVQEIQKSTAEVSTAMDKGIQQVAQGTAMVQDTRLTLNAIVEATSQISQLVEGITQATQVQTEEFQSVTTTMTEVAGIANKTSSDAMEISTSFQELLAMAQNLQASADQFKVE</sequence>
<gene>
    <name evidence="8" type="ORF">BJP36_43790</name>
</gene>
<evidence type="ECO:0000256" key="1">
    <source>
        <dbReference type="ARBA" id="ARBA00023224"/>
    </source>
</evidence>
<dbReference type="InterPro" id="IPR004089">
    <property type="entry name" value="MCPsignal_dom"/>
</dbReference>
<dbReference type="InterPro" id="IPR003018">
    <property type="entry name" value="GAF"/>
</dbReference>
<evidence type="ECO:0000256" key="4">
    <source>
        <dbReference type="SAM" id="Coils"/>
    </source>
</evidence>
<dbReference type="Gene3D" id="3.30.450.40">
    <property type="match status" value="7"/>
</dbReference>
<name>A0A9Q9STB6_MOOP1</name>
<organism evidence="8">
    <name type="scientific">Moorena producens (strain JHB)</name>
    <dbReference type="NCBI Taxonomy" id="1454205"/>
    <lineage>
        <taxon>Bacteria</taxon>
        <taxon>Bacillati</taxon>
        <taxon>Cyanobacteriota</taxon>
        <taxon>Cyanophyceae</taxon>
        <taxon>Coleofasciculales</taxon>
        <taxon>Coleofasciculaceae</taxon>
        <taxon>Moorena</taxon>
    </lineage>
</organism>
<dbReference type="SMART" id="SM00304">
    <property type="entry name" value="HAMP"/>
    <property type="match status" value="1"/>
</dbReference>
<dbReference type="PANTHER" id="PTHR32089">
    <property type="entry name" value="METHYL-ACCEPTING CHEMOTAXIS PROTEIN MCPB"/>
    <property type="match status" value="1"/>
</dbReference>
<dbReference type="EMBL" id="CP017708">
    <property type="protein sequence ID" value="WAN69284.1"/>
    <property type="molecule type" value="Genomic_DNA"/>
</dbReference>
<feature type="domain" description="Phytochrome chromophore attachment site" evidence="5">
    <location>
        <begin position="541"/>
        <end position="681"/>
    </location>
</feature>
<dbReference type="SUPFAM" id="SSF58104">
    <property type="entry name" value="Methyl-accepting chemotaxis protein (MCP) signaling domain"/>
    <property type="match status" value="1"/>
</dbReference>
<dbReference type="PANTHER" id="PTHR32089:SF114">
    <property type="entry name" value="METHYL-ACCEPTING CHEMOTAXIS PROTEIN MCPB"/>
    <property type="match status" value="1"/>
</dbReference>
<dbReference type="SMART" id="SM00065">
    <property type="entry name" value="GAF"/>
    <property type="match status" value="7"/>
</dbReference>
<reference evidence="8" key="1">
    <citation type="journal article" date="2017" name="Proc. Natl. Acad. Sci. U.S.A.">
        <title>Comparative genomics uncovers the prolific and distinctive metabolic potential of the cyanobacterial genus Moorea.</title>
        <authorList>
            <person name="Leao T."/>
            <person name="Castelao G."/>
            <person name="Korobeynikov A."/>
            <person name="Monroe E.A."/>
            <person name="Podell S."/>
            <person name="Glukhov E."/>
            <person name="Allen E.E."/>
            <person name="Gerwick W.H."/>
            <person name="Gerwick L."/>
        </authorList>
    </citation>
    <scope>NUCLEOTIDE SEQUENCE</scope>
    <source>
        <strain evidence="8">JHB</strain>
    </source>
</reference>
<dbReference type="InterPro" id="IPR003660">
    <property type="entry name" value="HAMP_dom"/>
</dbReference>
<evidence type="ECO:0000313" key="8">
    <source>
        <dbReference type="EMBL" id="WAN69284.1"/>
    </source>
</evidence>
<dbReference type="SMART" id="SM00283">
    <property type="entry name" value="MA"/>
    <property type="match status" value="1"/>
</dbReference>
<reference evidence="8" key="2">
    <citation type="submission" date="2022-10" db="EMBL/GenBank/DDBJ databases">
        <authorList>
            <person name="Ngo T.-E."/>
        </authorList>
    </citation>
    <scope>NUCLEOTIDE SEQUENCE</scope>
    <source>
        <strain evidence="8">JHB</strain>
    </source>
</reference>
<accession>A0A9Q9STB6</accession>
<feature type="domain" description="Phytochrome chromophore attachment site" evidence="5">
    <location>
        <begin position="1088"/>
        <end position="1252"/>
    </location>
</feature>
<keyword evidence="1 3" id="KW-0807">Transducer</keyword>
<dbReference type="GO" id="GO:0007165">
    <property type="term" value="P:signal transduction"/>
    <property type="evidence" value="ECO:0007669"/>
    <property type="project" value="UniProtKB-KW"/>
</dbReference>
<dbReference type="Gene3D" id="1.10.287.950">
    <property type="entry name" value="Methyl-accepting chemotaxis protein"/>
    <property type="match status" value="1"/>
</dbReference>
<dbReference type="PROSITE" id="PS50046">
    <property type="entry name" value="PHYTOCHROME_2"/>
    <property type="match status" value="7"/>
</dbReference>